<dbReference type="InterPro" id="IPR018323">
    <property type="entry name" value="OM_lipoprot_carrier_LolA_Pbac"/>
</dbReference>
<dbReference type="AlphaFoldDB" id="A0A220VBM2"/>
<evidence type="ECO:0000256" key="7">
    <source>
        <dbReference type="ARBA" id="ARBA00022764"/>
    </source>
</evidence>
<keyword evidence="11" id="KW-0449">Lipoprotein</keyword>
<keyword evidence="6 10" id="KW-0732">Signal</keyword>
<dbReference type="SUPFAM" id="SSF89392">
    <property type="entry name" value="Prokaryotic lipoproteins and lipoprotein localization factors"/>
    <property type="match status" value="1"/>
</dbReference>
<comment type="similarity">
    <text evidence="2 10">Belongs to the LolA family.</text>
</comment>
<reference evidence="11 12" key="1">
    <citation type="journal article" date="2016" name="Int. J. Syst. Evol. Microbiol.">
        <title>Paraphotobacterium marinum gen. nov., sp. nov., a member of the family Vibrionaceae, isolated from surface seawater.</title>
        <authorList>
            <person name="Huang Z."/>
            <person name="Dong C."/>
            <person name="Shao Z."/>
        </authorList>
    </citation>
    <scope>NUCLEOTIDE SEQUENCE [LARGE SCALE GENOMIC DNA]</scope>
    <source>
        <strain evidence="11 12">NSCS20N07D</strain>
    </source>
</reference>
<keyword evidence="7 10" id="KW-0574">Periplasm</keyword>
<evidence type="ECO:0000313" key="11">
    <source>
        <dbReference type="EMBL" id="ASK77680.1"/>
    </source>
</evidence>
<organism evidence="11 12">
    <name type="scientific">Paraphotobacterium marinum</name>
    <dbReference type="NCBI Taxonomy" id="1755811"/>
    <lineage>
        <taxon>Bacteria</taxon>
        <taxon>Pseudomonadati</taxon>
        <taxon>Pseudomonadota</taxon>
        <taxon>Gammaproteobacteria</taxon>
        <taxon>Vibrionales</taxon>
        <taxon>Vibrionaceae</taxon>
        <taxon>Paraphotobacterium</taxon>
    </lineage>
</organism>
<keyword evidence="9 10" id="KW-0143">Chaperone</keyword>
<evidence type="ECO:0000256" key="5">
    <source>
        <dbReference type="ARBA" id="ARBA00022448"/>
    </source>
</evidence>
<dbReference type="PANTHER" id="PTHR35869:SF1">
    <property type="entry name" value="OUTER-MEMBRANE LIPOPROTEIN CARRIER PROTEIN"/>
    <property type="match status" value="1"/>
</dbReference>
<dbReference type="OrthoDB" id="9787361at2"/>
<gene>
    <name evidence="10 11" type="primary">lolA</name>
    <name evidence="11" type="ORF">CF386_00535</name>
</gene>
<comment type="subunit">
    <text evidence="3 10">Monomer.</text>
</comment>
<evidence type="ECO:0000313" key="12">
    <source>
        <dbReference type="Proteomes" id="UP000242175"/>
    </source>
</evidence>
<evidence type="ECO:0000256" key="10">
    <source>
        <dbReference type="HAMAP-Rule" id="MF_00240"/>
    </source>
</evidence>
<feature type="signal peptide" evidence="10">
    <location>
        <begin position="1"/>
        <end position="28"/>
    </location>
</feature>
<proteinExistence type="inferred from homology"/>
<accession>A0A220VBM2</accession>
<dbReference type="CDD" id="cd16325">
    <property type="entry name" value="LolA"/>
    <property type="match status" value="1"/>
</dbReference>
<evidence type="ECO:0000256" key="8">
    <source>
        <dbReference type="ARBA" id="ARBA00022927"/>
    </source>
</evidence>
<feature type="chain" id="PRO_5013408517" description="Outer-membrane lipoprotein carrier protein" evidence="10">
    <location>
        <begin position="29"/>
        <end position="209"/>
    </location>
</feature>
<dbReference type="GO" id="GO:0044874">
    <property type="term" value="P:lipoprotein localization to outer membrane"/>
    <property type="evidence" value="ECO:0007669"/>
    <property type="project" value="UniProtKB-UniRule"/>
</dbReference>
<dbReference type="NCBIfam" id="TIGR00547">
    <property type="entry name" value="lolA"/>
    <property type="match status" value="1"/>
</dbReference>
<sequence precursor="true">MVIKYFRNFNFVCFFSIFLCFISLNANAISAKNELEKRLSKYSSFSASFLQQVQDMNGSTIVKGSGTIQIKKPSLFKLNTYKPDPNTLISDGRNVWYYDPFVQQVTVQTFKRVQSSTPLALLTQNNPKTWDEYIIKSNGNSFNIIPKRKGQITEMSITINKLGAIQKFSFKSKNGQTTEYSFYKFKEANFSYNNFKFKLPKNTNLVDRR</sequence>
<dbReference type="HAMAP" id="MF_00240">
    <property type="entry name" value="LolA"/>
    <property type="match status" value="1"/>
</dbReference>
<name>A0A220VBM2_9GAMM</name>
<keyword evidence="5 10" id="KW-0813">Transport</keyword>
<dbReference type="PANTHER" id="PTHR35869">
    <property type="entry name" value="OUTER-MEMBRANE LIPOPROTEIN CARRIER PROTEIN"/>
    <property type="match status" value="1"/>
</dbReference>
<dbReference type="Pfam" id="PF03548">
    <property type="entry name" value="LolA"/>
    <property type="match status" value="1"/>
</dbReference>
<dbReference type="InterPro" id="IPR004564">
    <property type="entry name" value="OM_lipoprot_carrier_LolA-like"/>
</dbReference>
<dbReference type="Gene3D" id="2.50.20.10">
    <property type="entry name" value="Lipoprotein localisation LolA/LolB/LppX"/>
    <property type="match status" value="1"/>
</dbReference>
<dbReference type="InterPro" id="IPR029046">
    <property type="entry name" value="LolA/LolB/LppX"/>
</dbReference>
<keyword evidence="12" id="KW-1185">Reference proteome</keyword>
<evidence type="ECO:0000256" key="6">
    <source>
        <dbReference type="ARBA" id="ARBA00022729"/>
    </source>
</evidence>
<dbReference type="EMBL" id="CP022355">
    <property type="protein sequence ID" value="ASK77680.1"/>
    <property type="molecule type" value="Genomic_DNA"/>
</dbReference>
<evidence type="ECO:0000256" key="9">
    <source>
        <dbReference type="ARBA" id="ARBA00023186"/>
    </source>
</evidence>
<protein>
    <recommendedName>
        <fullName evidence="4 10">Outer-membrane lipoprotein carrier protein</fullName>
    </recommendedName>
</protein>
<keyword evidence="8 10" id="KW-0653">Protein transport</keyword>
<evidence type="ECO:0000256" key="3">
    <source>
        <dbReference type="ARBA" id="ARBA00011245"/>
    </source>
</evidence>
<dbReference type="GO" id="GO:0042953">
    <property type="term" value="P:lipoprotein transport"/>
    <property type="evidence" value="ECO:0007669"/>
    <property type="project" value="InterPro"/>
</dbReference>
<comment type="function">
    <text evidence="10">Participates in the translocation of lipoproteins from the inner membrane to the outer membrane. Only forms a complex with a lipoprotein if the residue after the N-terminal Cys is not an aspartate (The Asp acts as a targeting signal to indicate that the lipoprotein should stay in the inner membrane).</text>
</comment>
<dbReference type="RefSeq" id="WP_089072590.1">
    <property type="nucleotide sequence ID" value="NZ_CBCSAM010000001.1"/>
</dbReference>
<evidence type="ECO:0000256" key="4">
    <source>
        <dbReference type="ARBA" id="ARBA00014035"/>
    </source>
</evidence>
<dbReference type="KEGG" id="pmai:CF386_00535"/>
<dbReference type="Proteomes" id="UP000242175">
    <property type="component" value="Chromosome large"/>
</dbReference>
<dbReference type="GO" id="GO:0030288">
    <property type="term" value="C:outer membrane-bounded periplasmic space"/>
    <property type="evidence" value="ECO:0007669"/>
    <property type="project" value="TreeGrafter"/>
</dbReference>
<evidence type="ECO:0000256" key="1">
    <source>
        <dbReference type="ARBA" id="ARBA00004418"/>
    </source>
</evidence>
<evidence type="ECO:0000256" key="2">
    <source>
        <dbReference type="ARBA" id="ARBA00007615"/>
    </source>
</evidence>
<comment type="subcellular location">
    <subcellularLocation>
        <location evidence="1 10">Periplasm</location>
    </subcellularLocation>
</comment>